<dbReference type="EMBL" id="CP106793">
    <property type="protein sequence ID" value="UXY18535.1"/>
    <property type="molecule type" value="Genomic_DNA"/>
</dbReference>
<organism evidence="1 2">
    <name type="scientific">Streptomyces cynarae</name>
    <dbReference type="NCBI Taxonomy" id="2981134"/>
    <lineage>
        <taxon>Bacteria</taxon>
        <taxon>Bacillati</taxon>
        <taxon>Actinomycetota</taxon>
        <taxon>Actinomycetes</taxon>
        <taxon>Kitasatosporales</taxon>
        <taxon>Streptomycetaceae</taxon>
        <taxon>Streptomyces</taxon>
    </lineage>
</organism>
<dbReference type="RefSeq" id="WP_263228773.1">
    <property type="nucleotide sequence ID" value="NZ_CP106793.1"/>
</dbReference>
<gene>
    <name evidence="1" type="ORF">N8I84_07195</name>
</gene>
<proteinExistence type="predicted"/>
<name>A0ABY6DVW1_9ACTN</name>
<evidence type="ECO:0000313" key="1">
    <source>
        <dbReference type="EMBL" id="UXY18535.1"/>
    </source>
</evidence>
<evidence type="ECO:0008006" key="3">
    <source>
        <dbReference type="Google" id="ProtNLM"/>
    </source>
</evidence>
<reference evidence="1" key="1">
    <citation type="submission" date="2022-10" db="EMBL/GenBank/DDBJ databases">
        <authorList>
            <person name="Mo P."/>
        </authorList>
    </citation>
    <scope>NUCLEOTIDE SEQUENCE</scope>
    <source>
        <strain evidence="1">HUAS 13-4</strain>
    </source>
</reference>
<evidence type="ECO:0000313" key="2">
    <source>
        <dbReference type="Proteomes" id="UP001061298"/>
    </source>
</evidence>
<accession>A0ABY6DVW1</accession>
<sequence length="163" mass="16519">MVIEAGVVTGYVIAWAVRKARRAAGRLDGEVDAAIDAGLDKLHEVVAGKLIGHPVLNDLEEEAAATAVGDSHISELTRQQVELAVTAAAGKDDAFARAVTELVAAVRAGEQAGGQSVLGHGGVTVAGDVDIRADHGAAAAWNIGTVTIGRTSGDPQGPGRSRD</sequence>
<dbReference type="Proteomes" id="UP001061298">
    <property type="component" value="Chromosome"/>
</dbReference>
<keyword evidence="2" id="KW-1185">Reference proteome</keyword>
<protein>
    <recommendedName>
        <fullName evidence="3">Chromosome partitioning protein</fullName>
    </recommendedName>
</protein>